<name>A0A6J5ME25_9CAUD</name>
<reference evidence="1" key="1">
    <citation type="submission" date="2020-04" db="EMBL/GenBank/DDBJ databases">
        <authorList>
            <person name="Chiriac C."/>
            <person name="Salcher M."/>
            <person name="Ghai R."/>
            <person name="Kavagutti S V."/>
        </authorList>
    </citation>
    <scope>NUCLEOTIDE SEQUENCE</scope>
</reference>
<protein>
    <submittedName>
        <fullName evidence="1">Uncharacterized protein</fullName>
    </submittedName>
</protein>
<accession>A0A6J5ME25</accession>
<dbReference type="EMBL" id="LR796434">
    <property type="protein sequence ID" value="CAB4144522.1"/>
    <property type="molecule type" value="Genomic_DNA"/>
</dbReference>
<gene>
    <name evidence="1" type="ORF">UFOVP460_43</name>
</gene>
<proteinExistence type="predicted"/>
<sequence>MSKIKKYRVIETICVCYEVDAKSGSEARQKYSDYVGDNEKGHKRFTELMDEALCNSNGDTEAFEIDENGNCI</sequence>
<evidence type="ECO:0000313" key="1">
    <source>
        <dbReference type="EMBL" id="CAB4144522.1"/>
    </source>
</evidence>
<organism evidence="1">
    <name type="scientific">uncultured Caudovirales phage</name>
    <dbReference type="NCBI Taxonomy" id="2100421"/>
    <lineage>
        <taxon>Viruses</taxon>
        <taxon>Duplodnaviria</taxon>
        <taxon>Heunggongvirae</taxon>
        <taxon>Uroviricota</taxon>
        <taxon>Caudoviricetes</taxon>
        <taxon>Peduoviridae</taxon>
        <taxon>Maltschvirus</taxon>
        <taxon>Maltschvirus maltsch</taxon>
    </lineage>
</organism>